<dbReference type="GO" id="GO:0051301">
    <property type="term" value="P:cell division"/>
    <property type="evidence" value="ECO:0007669"/>
    <property type="project" value="UniProtKB-UniRule"/>
</dbReference>
<dbReference type="NCBIfam" id="TIGR02801">
    <property type="entry name" value="tolR"/>
    <property type="match status" value="1"/>
</dbReference>
<dbReference type="OrthoDB" id="9798629at2"/>
<evidence type="ECO:0000256" key="3">
    <source>
        <dbReference type="ARBA" id="ARBA00022475"/>
    </source>
</evidence>
<dbReference type="EMBL" id="AAOE01000023">
    <property type="protein sequence ID" value="EAR08236.1"/>
    <property type="molecule type" value="Genomic_DNA"/>
</dbReference>
<dbReference type="HAMAP" id="MF_02203">
    <property type="entry name" value="TolR"/>
    <property type="match status" value="1"/>
</dbReference>
<keyword evidence="4 10" id="KW-0997">Cell inner membrane</keyword>
<organism evidence="11 12">
    <name type="scientific">Reinekea blandensis MED297</name>
    <dbReference type="NCBI Taxonomy" id="314283"/>
    <lineage>
        <taxon>Bacteria</taxon>
        <taxon>Pseudomonadati</taxon>
        <taxon>Pseudomonadota</taxon>
        <taxon>Gammaproteobacteria</taxon>
        <taxon>Oceanospirillales</taxon>
        <taxon>Saccharospirillaceae</taxon>
        <taxon>Reinekea</taxon>
    </lineage>
</organism>
<gene>
    <name evidence="10" type="primary">tolR</name>
    <name evidence="11" type="ORF">MED297_13837</name>
</gene>
<dbReference type="HOGENOM" id="CLU_085305_1_3_6"/>
<dbReference type="InterPro" id="IPR014168">
    <property type="entry name" value="Tol-Pal_TolR"/>
</dbReference>
<proteinExistence type="inferred from homology"/>
<reference evidence="11 12" key="1">
    <citation type="submission" date="2006-02" db="EMBL/GenBank/DDBJ databases">
        <authorList>
            <person name="Pinhassi J."/>
            <person name="Pedros-Alio C."/>
            <person name="Ferriera S."/>
            <person name="Johnson J."/>
            <person name="Kravitz S."/>
            <person name="Halpern A."/>
            <person name="Remington K."/>
            <person name="Beeson K."/>
            <person name="Tran B."/>
            <person name="Rogers Y.-H."/>
            <person name="Friedman R."/>
            <person name="Venter J.C."/>
        </authorList>
    </citation>
    <scope>NUCLEOTIDE SEQUENCE [LARGE SCALE GENOMIC DNA]</scope>
    <source>
        <strain evidence="11 12">MED297</strain>
    </source>
</reference>
<dbReference type="RefSeq" id="WP_008042699.1">
    <property type="nucleotide sequence ID" value="NZ_CH724149.1"/>
</dbReference>
<sequence>MITTRQRRKPVAEMNVVPYIDVMLVLLIIFMVTAPMMVQGVDVDVPKVANAPLNIDEREQYVVVALRSDGQALIERGNEQAATVDDPEITGYVAGVLEAQPQLRVLLRADQSVPYGRVMAVMSRLQAGGIDSVGLITEAPDEQS</sequence>
<protein>
    <recommendedName>
        <fullName evidence="10">Tol-Pal system protein TolR</fullName>
    </recommendedName>
</protein>
<keyword evidence="6 10" id="KW-0812">Transmembrane</keyword>
<keyword evidence="8 10" id="KW-0472">Membrane</keyword>
<evidence type="ECO:0000313" key="12">
    <source>
        <dbReference type="Proteomes" id="UP000005953"/>
    </source>
</evidence>
<comment type="caution">
    <text evidence="11">The sequence shown here is derived from an EMBL/GenBank/DDBJ whole genome shotgun (WGS) entry which is preliminary data.</text>
</comment>
<evidence type="ECO:0000256" key="6">
    <source>
        <dbReference type="ARBA" id="ARBA00022692"/>
    </source>
</evidence>
<dbReference type="Pfam" id="PF02472">
    <property type="entry name" value="ExbD"/>
    <property type="match status" value="1"/>
</dbReference>
<dbReference type="PANTHER" id="PTHR30558:SF7">
    <property type="entry name" value="TOL-PAL SYSTEM PROTEIN TOLR"/>
    <property type="match status" value="1"/>
</dbReference>
<comment type="subunit">
    <text evidence="10">The Tol-Pal system is composed of five core proteins: the inner membrane proteins TolA, TolQ and TolR, the periplasmic protein TolB and the outer membrane protein Pal. They form a network linking the inner and outer membranes and the peptidoglycan layer.</text>
</comment>
<feature type="transmembrane region" description="Helical" evidence="10">
    <location>
        <begin position="16"/>
        <end position="38"/>
    </location>
</feature>
<comment type="similarity">
    <text evidence="2 10">Belongs to the ExbD/TolR family.</text>
</comment>
<evidence type="ECO:0000256" key="5">
    <source>
        <dbReference type="ARBA" id="ARBA00022618"/>
    </source>
</evidence>
<evidence type="ECO:0000256" key="2">
    <source>
        <dbReference type="ARBA" id="ARBA00005811"/>
    </source>
</evidence>
<keyword evidence="7 10" id="KW-1133">Transmembrane helix</keyword>
<evidence type="ECO:0000256" key="8">
    <source>
        <dbReference type="ARBA" id="ARBA00023136"/>
    </source>
</evidence>
<dbReference type="PANTHER" id="PTHR30558">
    <property type="entry name" value="EXBD MEMBRANE COMPONENT OF PMF-DRIVEN MACROMOLECULE IMPORT SYSTEM"/>
    <property type="match status" value="1"/>
</dbReference>
<dbReference type="GO" id="GO:0022857">
    <property type="term" value="F:transmembrane transporter activity"/>
    <property type="evidence" value="ECO:0007669"/>
    <property type="project" value="InterPro"/>
</dbReference>
<comment type="function">
    <text evidence="10">Part of the Tol-Pal system, which plays a role in outer membrane invagination during cell division and is important for maintaining outer membrane integrity.</text>
</comment>
<keyword evidence="12" id="KW-1185">Reference proteome</keyword>
<comment type="subcellular location">
    <subcellularLocation>
        <location evidence="10">Cell inner membrane</location>
        <topology evidence="10">Single-pass membrane protein</topology>
    </subcellularLocation>
    <subcellularLocation>
        <location evidence="1">Cell membrane</location>
        <topology evidence="1">Single-pass membrane protein</topology>
    </subcellularLocation>
</comment>
<evidence type="ECO:0000256" key="9">
    <source>
        <dbReference type="ARBA" id="ARBA00023306"/>
    </source>
</evidence>
<evidence type="ECO:0000256" key="1">
    <source>
        <dbReference type="ARBA" id="ARBA00004162"/>
    </source>
</evidence>
<dbReference type="AlphaFoldDB" id="A4BHW4"/>
<keyword evidence="5 10" id="KW-0132">Cell division</keyword>
<evidence type="ECO:0000256" key="7">
    <source>
        <dbReference type="ARBA" id="ARBA00022989"/>
    </source>
</evidence>
<dbReference type="Proteomes" id="UP000005953">
    <property type="component" value="Unassembled WGS sequence"/>
</dbReference>
<dbReference type="GO" id="GO:0015031">
    <property type="term" value="P:protein transport"/>
    <property type="evidence" value="ECO:0007669"/>
    <property type="project" value="InterPro"/>
</dbReference>
<dbReference type="InterPro" id="IPR003400">
    <property type="entry name" value="ExbD"/>
</dbReference>
<evidence type="ECO:0000313" key="11">
    <source>
        <dbReference type="EMBL" id="EAR08236.1"/>
    </source>
</evidence>
<dbReference type="Gene3D" id="3.30.420.270">
    <property type="match status" value="1"/>
</dbReference>
<name>A4BHW4_9GAMM</name>
<accession>A4BHW4</accession>
<evidence type="ECO:0000256" key="10">
    <source>
        <dbReference type="HAMAP-Rule" id="MF_02203"/>
    </source>
</evidence>
<evidence type="ECO:0000256" key="4">
    <source>
        <dbReference type="ARBA" id="ARBA00022519"/>
    </source>
</evidence>
<dbReference type="GO" id="GO:0005886">
    <property type="term" value="C:plasma membrane"/>
    <property type="evidence" value="ECO:0007669"/>
    <property type="project" value="UniProtKB-SubCell"/>
</dbReference>
<keyword evidence="3 10" id="KW-1003">Cell membrane</keyword>
<dbReference type="STRING" id="314283.MED297_13837"/>
<keyword evidence="9 10" id="KW-0131">Cell cycle</keyword>